<feature type="region of interest" description="Disordered" evidence="2">
    <location>
        <begin position="13"/>
        <end position="48"/>
    </location>
</feature>
<dbReference type="Proteomes" id="UP000010422">
    <property type="component" value="Unassembled WGS sequence"/>
</dbReference>
<dbReference type="STRING" id="1209962.L0PE55"/>
<feature type="compositionally biased region" description="Polar residues" evidence="2">
    <location>
        <begin position="31"/>
        <end position="40"/>
    </location>
</feature>
<dbReference type="InterPro" id="IPR027417">
    <property type="entry name" value="P-loop_NTPase"/>
</dbReference>
<dbReference type="GO" id="GO:0005525">
    <property type="term" value="F:GTP binding"/>
    <property type="evidence" value="ECO:0007669"/>
    <property type="project" value="UniProtKB-KW"/>
</dbReference>
<name>L0PE55_PNEJI</name>
<evidence type="ECO:0000259" key="3">
    <source>
        <dbReference type="PROSITE" id="PS51719"/>
    </source>
</evidence>
<evidence type="ECO:0000256" key="2">
    <source>
        <dbReference type="SAM" id="MobiDB-lite"/>
    </source>
</evidence>
<accession>L0PE55</accession>
<comment type="similarity">
    <text evidence="1">Belongs to the TRAFAC class TrmE-Era-EngA-EngB-Septin-like GTPase superfamily. Septin GTPase family.</text>
</comment>
<organism evidence="5">
    <name type="scientific">Pneumocystis jirovecii</name>
    <name type="common">Human pneumocystis pneumonia agent</name>
    <dbReference type="NCBI Taxonomy" id="42068"/>
    <lineage>
        <taxon>Eukaryota</taxon>
        <taxon>Fungi</taxon>
        <taxon>Dikarya</taxon>
        <taxon>Ascomycota</taxon>
        <taxon>Taphrinomycotina</taxon>
        <taxon>Pneumocystomycetes</taxon>
        <taxon>Pneumocystaceae</taxon>
        <taxon>Pneumocystis</taxon>
    </lineage>
</organism>
<dbReference type="Pfam" id="PF00735">
    <property type="entry name" value="Septin"/>
    <property type="match status" value="1"/>
</dbReference>
<sequence length="387" mass="45447">MILEQIFHLSVADNEERQENSPMTPALNKSGARSASTSPLNPRYSVEITPTNSPLRLRRRRDPTPFNVLVIGLHGSGKTSFIEFLRDQLDTVRDRHSLDADEVIKHEDQLNQEFVSYFADGEINGERIAVTLWDSRGFDIARDAKIVDLQMDEIRLFLENTMLPILYIIVERYMKKETKVKRPHKNIDTHIHCVFYLIDPMSPYFQYDTSVDPLDILIIKRLSKYTTIIPIISKVDTCTKYRVENIKYVWRKEMEKNAMNFLEFLGDGENHDDDSKDISISNCSQEENYDEARNLLPFGCMSPDKMQKQSFHFKTKTVAEVCREYPWGKADPLNKKHCDFLLLKEMVFGEWRNEMREFCKEVLYENWRTDRLEKLGNISSKMTKFEN</sequence>
<feature type="domain" description="Septin-type G" evidence="3">
    <location>
        <begin position="62"/>
        <end position="374"/>
    </location>
</feature>
<proteinExistence type="inferred from homology"/>
<dbReference type="InterPro" id="IPR030379">
    <property type="entry name" value="G_SEPTIN_dom"/>
</dbReference>
<keyword evidence="1" id="KW-0342">GTP-binding</keyword>
<reference evidence="4 5" key="1">
    <citation type="journal article" date="2012" name="MBio">
        <title>De novo assembly of the Pneumocystis jirovecii genome from a single bronchoalveolar lavage fluid specimen from a patient.</title>
        <authorList>
            <person name="Cisse O.H."/>
            <person name="Pagni M."/>
            <person name="Hauser P.M."/>
        </authorList>
    </citation>
    <scope>NUCLEOTIDE SEQUENCE [LARGE SCALE GENOMIC DNA]</scope>
    <source>
        <strain evidence="4 5">SE8</strain>
    </source>
</reference>
<dbReference type="InParanoid" id="L0PE55"/>
<evidence type="ECO:0000313" key="5">
    <source>
        <dbReference type="Proteomes" id="UP000010422"/>
    </source>
</evidence>
<dbReference type="SUPFAM" id="SSF52540">
    <property type="entry name" value="P-loop containing nucleoside triphosphate hydrolases"/>
    <property type="match status" value="1"/>
</dbReference>
<evidence type="ECO:0000256" key="1">
    <source>
        <dbReference type="RuleBase" id="RU004560"/>
    </source>
</evidence>
<protein>
    <recommendedName>
        <fullName evidence="3">Septin-type G domain-containing protein</fullName>
    </recommendedName>
</protein>
<dbReference type="EMBL" id="CAKM01000220">
    <property type="protein sequence ID" value="CCJ29885.1"/>
    <property type="molecule type" value="Genomic_DNA"/>
</dbReference>
<dbReference type="PROSITE" id="PS51719">
    <property type="entry name" value="G_SEPTIN"/>
    <property type="match status" value="1"/>
</dbReference>
<dbReference type="VEuPathDB" id="FungiDB:PNEJI1_001691"/>
<dbReference type="PANTHER" id="PTHR18884">
    <property type="entry name" value="SEPTIN"/>
    <property type="match status" value="1"/>
</dbReference>
<dbReference type="Gene3D" id="3.40.50.300">
    <property type="entry name" value="P-loop containing nucleotide triphosphate hydrolases"/>
    <property type="match status" value="1"/>
</dbReference>
<gene>
    <name evidence="4" type="ORF">PNEJI1_001691</name>
</gene>
<keyword evidence="1" id="KW-0547">Nucleotide-binding</keyword>
<dbReference type="AlphaFoldDB" id="L0PE55"/>
<evidence type="ECO:0000313" key="4">
    <source>
        <dbReference type="EMBL" id="CCJ29885.1"/>
    </source>
</evidence>
<comment type="caution">
    <text evidence="4">The sequence shown here is derived from an EMBL/GenBank/DDBJ whole genome shotgun (WGS) entry which is preliminary data.</text>
</comment>